<gene>
    <name evidence="9" type="ORF">D9R14_06825</name>
</gene>
<dbReference type="GO" id="GO:0055085">
    <property type="term" value="P:transmembrane transport"/>
    <property type="evidence" value="ECO:0007669"/>
    <property type="project" value="TreeGrafter"/>
</dbReference>
<comment type="caution">
    <text evidence="9">The sequence shown here is derived from an EMBL/GenBank/DDBJ whole genome shotgun (WGS) entry which is preliminary data.</text>
</comment>
<accession>A0A3L7AL14</accession>
<evidence type="ECO:0000256" key="7">
    <source>
        <dbReference type="ARBA" id="ARBA00023136"/>
    </source>
</evidence>
<dbReference type="PANTHER" id="PTHR21716:SF53">
    <property type="entry name" value="PERMEASE PERM-RELATED"/>
    <property type="match status" value="1"/>
</dbReference>
<dbReference type="PANTHER" id="PTHR21716">
    <property type="entry name" value="TRANSMEMBRANE PROTEIN"/>
    <property type="match status" value="1"/>
</dbReference>
<keyword evidence="7 8" id="KW-0472">Membrane</keyword>
<keyword evidence="3" id="KW-0813">Transport</keyword>
<sequence>MAGRVQVGFWIGALLATILVLWLLRGVLLPFVAGIVLAYFLNPVVIRLERLGIGRMPSSLVIVGIMLFFVMLFFLVLLPVLSSQLFEFIQRLPSYVTRLQGLVTEENREWLSHIVGDRLPDMQRSISDLMSQSVTYLLGLLSSVWSGGQALISMFALLVVTPVVMFYILCDWDSMVAYVDRLVPVPHRPVVHHLARSMDLAIAGFVRGQAMVCLILGTFYAVSLSMVGLNFGLLIGIVSGIISFIPYVGSLTGFILAIGVAIVQFFPDWGMIGTVVAIFIAGQTIEGYVLYPKLVGDSIGVHPVWLMFALFAFGYLFGFVGLLLAVPLTAAVGVLTRFAIGQYMHSTIYRGEEDDLLPPPAGAP</sequence>
<proteinExistence type="inferred from homology"/>
<evidence type="ECO:0000313" key="10">
    <source>
        <dbReference type="Proteomes" id="UP000269692"/>
    </source>
</evidence>
<organism evidence="9 10">
    <name type="scientific">Xanthobacter tagetidis</name>
    <dbReference type="NCBI Taxonomy" id="60216"/>
    <lineage>
        <taxon>Bacteria</taxon>
        <taxon>Pseudomonadati</taxon>
        <taxon>Pseudomonadota</taxon>
        <taxon>Alphaproteobacteria</taxon>
        <taxon>Hyphomicrobiales</taxon>
        <taxon>Xanthobacteraceae</taxon>
        <taxon>Xanthobacter</taxon>
    </lineage>
</organism>
<keyword evidence="6 8" id="KW-1133">Transmembrane helix</keyword>
<dbReference type="EMBL" id="RCTF01000004">
    <property type="protein sequence ID" value="RLP80062.1"/>
    <property type="molecule type" value="Genomic_DNA"/>
</dbReference>
<feature type="transmembrane region" description="Helical" evidence="8">
    <location>
        <begin position="150"/>
        <end position="170"/>
    </location>
</feature>
<dbReference type="OrthoDB" id="5792512at2"/>
<dbReference type="AlphaFoldDB" id="A0A3L7AL14"/>
<evidence type="ECO:0000256" key="2">
    <source>
        <dbReference type="ARBA" id="ARBA00009773"/>
    </source>
</evidence>
<dbReference type="InterPro" id="IPR002549">
    <property type="entry name" value="AI-2E-like"/>
</dbReference>
<evidence type="ECO:0000256" key="4">
    <source>
        <dbReference type="ARBA" id="ARBA00022475"/>
    </source>
</evidence>
<evidence type="ECO:0000256" key="3">
    <source>
        <dbReference type="ARBA" id="ARBA00022448"/>
    </source>
</evidence>
<name>A0A3L7AL14_9HYPH</name>
<feature type="transmembrane region" description="Helical" evidence="8">
    <location>
        <begin position="269"/>
        <end position="291"/>
    </location>
</feature>
<dbReference type="Proteomes" id="UP000269692">
    <property type="component" value="Unassembled WGS sequence"/>
</dbReference>
<feature type="transmembrane region" description="Helical" evidence="8">
    <location>
        <begin position="30"/>
        <end position="48"/>
    </location>
</feature>
<comment type="subcellular location">
    <subcellularLocation>
        <location evidence="1">Cell membrane</location>
        <topology evidence="1">Multi-pass membrane protein</topology>
    </subcellularLocation>
</comment>
<feature type="transmembrane region" description="Helical" evidence="8">
    <location>
        <begin position="303"/>
        <end position="336"/>
    </location>
</feature>
<reference evidence="9 10" key="1">
    <citation type="submission" date="2018-10" db="EMBL/GenBank/DDBJ databases">
        <title>Xanthobacter tagetidis genome sequencing and assembly.</title>
        <authorList>
            <person name="Maclea K.S."/>
            <person name="Goen A.E."/>
            <person name="Fatima S.A."/>
        </authorList>
    </citation>
    <scope>NUCLEOTIDE SEQUENCE [LARGE SCALE GENOMIC DNA]</scope>
    <source>
        <strain evidence="9 10">ATCC 700314</strain>
    </source>
</reference>
<dbReference type="RefSeq" id="WP_121622566.1">
    <property type="nucleotide sequence ID" value="NZ_JACIIW010000002.1"/>
</dbReference>
<feature type="transmembrane region" description="Helical" evidence="8">
    <location>
        <begin position="7"/>
        <end position="24"/>
    </location>
</feature>
<feature type="transmembrane region" description="Helical" evidence="8">
    <location>
        <begin position="234"/>
        <end position="262"/>
    </location>
</feature>
<keyword evidence="5 8" id="KW-0812">Transmembrane</keyword>
<evidence type="ECO:0000256" key="8">
    <source>
        <dbReference type="SAM" id="Phobius"/>
    </source>
</evidence>
<keyword evidence="4" id="KW-1003">Cell membrane</keyword>
<comment type="similarity">
    <text evidence="2">Belongs to the autoinducer-2 exporter (AI-2E) (TC 2.A.86) family.</text>
</comment>
<dbReference type="GO" id="GO:0005886">
    <property type="term" value="C:plasma membrane"/>
    <property type="evidence" value="ECO:0007669"/>
    <property type="project" value="UniProtKB-SubCell"/>
</dbReference>
<evidence type="ECO:0000256" key="5">
    <source>
        <dbReference type="ARBA" id="ARBA00022692"/>
    </source>
</evidence>
<protein>
    <submittedName>
        <fullName evidence="9">AI-2E family transporter</fullName>
    </submittedName>
</protein>
<dbReference type="Pfam" id="PF01594">
    <property type="entry name" value="AI-2E_transport"/>
    <property type="match status" value="1"/>
</dbReference>
<evidence type="ECO:0000256" key="1">
    <source>
        <dbReference type="ARBA" id="ARBA00004651"/>
    </source>
</evidence>
<evidence type="ECO:0000313" key="9">
    <source>
        <dbReference type="EMBL" id="RLP80062.1"/>
    </source>
</evidence>
<evidence type="ECO:0000256" key="6">
    <source>
        <dbReference type="ARBA" id="ARBA00022989"/>
    </source>
</evidence>
<keyword evidence="10" id="KW-1185">Reference proteome</keyword>
<feature type="transmembrane region" description="Helical" evidence="8">
    <location>
        <begin position="60"/>
        <end position="81"/>
    </location>
</feature>